<evidence type="ECO:0000256" key="1">
    <source>
        <dbReference type="ARBA" id="ARBA00004651"/>
    </source>
</evidence>
<feature type="transmembrane region" description="Helical" evidence="6">
    <location>
        <begin position="168"/>
        <end position="188"/>
    </location>
</feature>
<reference evidence="8 11" key="2">
    <citation type="journal article" date="2017" name="BMC Genomics">
        <title>Comparative and functional genomics of the Lactococcus lactis taxon; insights into evolution and niche adaptation.</title>
        <authorList>
            <person name="Kelleher P."/>
            <person name="Bottacini F."/>
            <person name="Mahony J."/>
            <person name="Kilcawley K.N."/>
            <person name="van Sinderen D."/>
        </authorList>
    </citation>
    <scope>NUCLEOTIDE SEQUENCE [LARGE SCALE GENOMIC DNA]</scope>
    <source>
        <strain evidence="8 11">UC11</strain>
    </source>
</reference>
<evidence type="ECO:0000313" key="9">
    <source>
        <dbReference type="EMBL" id="KSU02536.1"/>
    </source>
</evidence>
<evidence type="ECO:0000256" key="3">
    <source>
        <dbReference type="ARBA" id="ARBA00022692"/>
    </source>
</evidence>
<reference evidence="9" key="3">
    <citation type="journal article" date="2017" name="Genome Announc.">
        <title>Draft Genome Sequences of 24 Lactococcus lactis Strains.</title>
        <authorList>
            <person name="Backus L."/>
            <person name="Wels M."/>
            <person name="Boekhorst J."/>
            <person name="Dijkstra A.R."/>
            <person name="Beerthuyzen M."/>
            <person name="Kelly W.J."/>
            <person name="Siezen R.J."/>
            <person name="van Hijum S.A."/>
            <person name="Bachmann H."/>
        </authorList>
    </citation>
    <scope>NUCLEOTIDE SEQUENCE</scope>
    <source>
        <strain evidence="9">KF282</strain>
    </source>
</reference>
<reference evidence="10" key="1">
    <citation type="submission" date="2015-10" db="EMBL/GenBank/DDBJ databases">
        <title>Draft Genome Sequences of 11 Lactococcus lactis subspecies cremoris strains.</title>
        <authorList>
            <person name="Wels M."/>
            <person name="Backus L."/>
            <person name="Boekhorst J."/>
            <person name="Dijkstra A."/>
            <person name="Beerthuizen M."/>
            <person name="Kelly W."/>
            <person name="Siezen R."/>
            <person name="Bachmann H."/>
            <person name="Van Hijum S."/>
        </authorList>
    </citation>
    <scope>NUCLEOTIDE SEQUENCE [LARGE SCALE GENOMIC DNA]</scope>
    <source>
        <strain evidence="10">KF282</strain>
    </source>
</reference>
<dbReference type="PROSITE" id="PS50850">
    <property type="entry name" value="MFS"/>
    <property type="match status" value="1"/>
</dbReference>
<evidence type="ECO:0000256" key="6">
    <source>
        <dbReference type="SAM" id="Phobius"/>
    </source>
</evidence>
<evidence type="ECO:0000313" key="8">
    <source>
        <dbReference type="EMBL" id="ARE12970.1"/>
    </source>
</evidence>
<keyword evidence="4 6" id="KW-1133">Transmembrane helix</keyword>
<evidence type="ECO:0000256" key="4">
    <source>
        <dbReference type="ARBA" id="ARBA00022989"/>
    </source>
</evidence>
<dbReference type="RefSeq" id="WP_052053832.1">
    <property type="nucleotide sequence ID" value="NZ_CP015903.2"/>
</dbReference>
<dbReference type="Proteomes" id="UP000053058">
    <property type="component" value="Unassembled WGS sequence"/>
</dbReference>
<keyword evidence="3 6" id="KW-0812">Transmembrane</keyword>
<dbReference type="GO" id="GO:0005886">
    <property type="term" value="C:plasma membrane"/>
    <property type="evidence" value="ECO:0007669"/>
    <property type="project" value="UniProtKB-SubCell"/>
</dbReference>
<dbReference type="InterPro" id="IPR036259">
    <property type="entry name" value="MFS_trans_sf"/>
</dbReference>
<dbReference type="PANTHER" id="PTHR42718:SF9">
    <property type="entry name" value="MAJOR FACILITATOR SUPERFAMILY MULTIDRUG TRANSPORTER MFSC"/>
    <property type="match status" value="1"/>
</dbReference>
<evidence type="ECO:0000313" key="11">
    <source>
        <dbReference type="Proteomes" id="UP000192067"/>
    </source>
</evidence>
<keyword evidence="2" id="KW-0813">Transport</keyword>
<dbReference type="Pfam" id="PF07690">
    <property type="entry name" value="MFS_1"/>
    <property type="match status" value="1"/>
</dbReference>
<feature type="transmembrane region" description="Helical" evidence="6">
    <location>
        <begin position="299"/>
        <end position="318"/>
    </location>
</feature>
<dbReference type="SUPFAM" id="SSF103473">
    <property type="entry name" value="MFS general substrate transporter"/>
    <property type="match status" value="1"/>
</dbReference>
<feature type="transmembrane region" description="Helical" evidence="6">
    <location>
        <begin position="259"/>
        <end position="279"/>
    </location>
</feature>
<dbReference type="InterPro" id="IPR020846">
    <property type="entry name" value="MFS_dom"/>
</dbReference>
<feature type="transmembrane region" description="Helical" evidence="6">
    <location>
        <begin position="339"/>
        <end position="365"/>
    </location>
</feature>
<name>A0A0V8CMW0_LACLL</name>
<feature type="transmembrane region" description="Helical" evidence="6">
    <location>
        <begin position="200"/>
        <end position="222"/>
    </location>
</feature>
<feature type="transmembrane region" description="Helical" evidence="6">
    <location>
        <begin position="83"/>
        <end position="106"/>
    </location>
</feature>
<dbReference type="PRINTS" id="PR01036">
    <property type="entry name" value="TCRTETB"/>
</dbReference>
<keyword evidence="5 6" id="KW-0472">Membrane</keyword>
<evidence type="ECO:0000256" key="5">
    <source>
        <dbReference type="ARBA" id="ARBA00023136"/>
    </source>
</evidence>
<feature type="domain" description="Major facilitator superfamily (MFS) profile" evidence="7">
    <location>
        <begin position="17"/>
        <end position="453"/>
    </location>
</feature>
<dbReference type="PANTHER" id="PTHR42718">
    <property type="entry name" value="MAJOR FACILITATOR SUPERFAMILY MULTIDRUG TRANSPORTER MFSC"/>
    <property type="match status" value="1"/>
</dbReference>
<dbReference type="InterPro" id="IPR011701">
    <property type="entry name" value="MFS"/>
</dbReference>
<feature type="transmembrane region" description="Helical" evidence="6">
    <location>
        <begin position="112"/>
        <end position="130"/>
    </location>
</feature>
<feature type="transmembrane region" description="Helical" evidence="6">
    <location>
        <begin position="55"/>
        <end position="74"/>
    </location>
</feature>
<dbReference type="Gene3D" id="1.20.1250.20">
    <property type="entry name" value="MFS general substrate transporter like domains"/>
    <property type="match status" value="1"/>
</dbReference>
<accession>A0A0V8CMW0</accession>
<organism evidence="9 10">
    <name type="scientific">Lactococcus lactis subsp. lactis</name>
    <name type="common">Streptococcus lactis</name>
    <dbReference type="NCBI Taxonomy" id="1360"/>
    <lineage>
        <taxon>Bacteria</taxon>
        <taxon>Bacillati</taxon>
        <taxon>Bacillota</taxon>
        <taxon>Bacilli</taxon>
        <taxon>Lactobacillales</taxon>
        <taxon>Streptococcaceae</taxon>
        <taxon>Lactococcus</taxon>
    </lineage>
</organism>
<dbReference type="Proteomes" id="UP000192067">
    <property type="component" value="Chromosome"/>
</dbReference>
<evidence type="ECO:0000313" key="10">
    <source>
        <dbReference type="Proteomes" id="UP000053058"/>
    </source>
</evidence>
<dbReference type="EMBL" id="CP015904">
    <property type="protein sequence ID" value="ARE12970.1"/>
    <property type="molecule type" value="Genomic_DNA"/>
</dbReference>
<feature type="transmembrane region" description="Helical" evidence="6">
    <location>
        <begin position="137"/>
        <end position="156"/>
    </location>
</feature>
<feature type="transmembrane region" description="Helical" evidence="6">
    <location>
        <begin position="430"/>
        <end position="449"/>
    </location>
</feature>
<dbReference type="PATRIC" id="fig|1360.105.peg.1522"/>
<sequence>MVDNNIDNTVDKRTALGIISIGFISFSGIISETSMNVAFPSLMKFFNVSLNTVQGLTSFYLLDVAIVMTLSAFLKQKFLERQLFFMALGSFLLGSIICIFSINFPMLLLGRLFQGISTGIGTPLLFNVILERIPHKVIGLWMGIGSLIISIAPSIGPSYGGLLVSTAGWRWIFIGLLTLPIIALFIGNRNLSNSIRIKNIVKLDLVAFILLSTTLTSFILGINSIAKGNINIVLLIVFLLALGMYIWRSLTSSKTFLNIRIFSNSFFSFSLLFFGIYQFSNLAVNFIIPIFLENSKGTGSLLAGFSMLPGTLIGALFNPKVGKLYDAKGPKLGIIFGNVLLVISLSFLSINTGQLSFLTIMFLYIGFTVGRNFPMNTIITNTLDKISLSDKTNANAFFQTTNQFLGSLGTSVASLVVSNSISLEKGTHNLFILLLCLALFNFIGVFKILNKKSLD</sequence>
<gene>
    <name evidence="9" type="ORF">KF282_2330</name>
    <name evidence="8" type="ORF">LLUC11_0635</name>
</gene>
<evidence type="ECO:0000256" key="2">
    <source>
        <dbReference type="ARBA" id="ARBA00022448"/>
    </source>
</evidence>
<proteinExistence type="predicted"/>
<dbReference type="Gene3D" id="1.20.1720.10">
    <property type="entry name" value="Multidrug resistance protein D"/>
    <property type="match status" value="1"/>
</dbReference>
<dbReference type="GO" id="GO:0022857">
    <property type="term" value="F:transmembrane transporter activity"/>
    <property type="evidence" value="ECO:0007669"/>
    <property type="project" value="InterPro"/>
</dbReference>
<comment type="subcellular location">
    <subcellularLocation>
        <location evidence="1">Cell membrane</location>
        <topology evidence="1">Multi-pass membrane protein</topology>
    </subcellularLocation>
</comment>
<dbReference type="AlphaFoldDB" id="A0A0V8CMW0"/>
<protein>
    <submittedName>
        <fullName evidence="9">Multidrug resistance protein B</fullName>
    </submittedName>
    <submittedName>
        <fullName evidence="8">Permease of the major facilitator superfamily</fullName>
    </submittedName>
</protein>
<feature type="transmembrane region" description="Helical" evidence="6">
    <location>
        <begin position="15"/>
        <end position="35"/>
    </location>
</feature>
<dbReference type="EMBL" id="LKLN01000080">
    <property type="protein sequence ID" value="KSU02536.1"/>
    <property type="molecule type" value="Genomic_DNA"/>
</dbReference>
<feature type="transmembrane region" description="Helical" evidence="6">
    <location>
        <begin position="228"/>
        <end position="247"/>
    </location>
</feature>
<evidence type="ECO:0000259" key="7">
    <source>
        <dbReference type="PROSITE" id="PS50850"/>
    </source>
</evidence>